<proteinExistence type="predicted"/>
<dbReference type="EMBL" id="MCGN01000005">
    <property type="protein sequence ID" value="ORY96154.1"/>
    <property type="molecule type" value="Genomic_DNA"/>
</dbReference>
<dbReference type="AlphaFoldDB" id="A0A1X2HBI1"/>
<accession>A0A1X2HBI1</accession>
<dbReference type="Proteomes" id="UP000242180">
    <property type="component" value="Unassembled WGS sequence"/>
</dbReference>
<evidence type="ECO:0000313" key="1">
    <source>
        <dbReference type="EMBL" id="ORY96154.1"/>
    </source>
</evidence>
<organism evidence="1 2">
    <name type="scientific">Syncephalastrum racemosum</name>
    <name type="common">Filamentous fungus</name>
    <dbReference type="NCBI Taxonomy" id="13706"/>
    <lineage>
        <taxon>Eukaryota</taxon>
        <taxon>Fungi</taxon>
        <taxon>Fungi incertae sedis</taxon>
        <taxon>Mucoromycota</taxon>
        <taxon>Mucoromycotina</taxon>
        <taxon>Mucoromycetes</taxon>
        <taxon>Mucorales</taxon>
        <taxon>Syncephalastraceae</taxon>
        <taxon>Syncephalastrum</taxon>
    </lineage>
</organism>
<evidence type="ECO:0000313" key="2">
    <source>
        <dbReference type="Proteomes" id="UP000242180"/>
    </source>
</evidence>
<sequence length="92" mass="10937">MSQHQAIEFFSVCMSRKKRAAITKGGIFTFWRWVQARKLPRPISLSWFRLFEGRSQNLYSVRLLCVTLPSSYIVYHFNSSENFFPFVHNNVE</sequence>
<keyword evidence="2" id="KW-1185">Reference proteome</keyword>
<name>A0A1X2HBI1_SYNRA</name>
<reference evidence="1 2" key="1">
    <citation type="submission" date="2016-07" db="EMBL/GenBank/DDBJ databases">
        <title>Pervasive Adenine N6-methylation of Active Genes in Fungi.</title>
        <authorList>
            <consortium name="DOE Joint Genome Institute"/>
            <person name="Mondo S.J."/>
            <person name="Dannebaum R.O."/>
            <person name="Kuo R.C."/>
            <person name="Labutti K."/>
            <person name="Haridas S."/>
            <person name="Kuo A."/>
            <person name="Salamov A."/>
            <person name="Ahrendt S.R."/>
            <person name="Lipzen A."/>
            <person name="Sullivan W."/>
            <person name="Andreopoulos W.B."/>
            <person name="Clum A."/>
            <person name="Lindquist E."/>
            <person name="Daum C."/>
            <person name="Ramamoorthy G.K."/>
            <person name="Gryganskyi A."/>
            <person name="Culley D."/>
            <person name="Magnuson J.K."/>
            <person name="James T.Y."/>
            <person name="O'Malley M.A."/>
            <person name="Stajich J.E."/>
            <person name="Spatafora J.W."/>
            <person name="Visel A."/>
            <person name="Grigoriev I.V."/>
        </authorList>
    </citation>
    <scope>NUCLEOTIDE SEQUENCE [LARGE SCALE GENOMIC DNA]</scope>
    <source>
        <strain evidence="1 2">NRRL 2496</strain>
    </source>
</reference>
<protein>
    <submittedName>
        <fullName evidence="1">Uncharacterized protein</fullName>
    </submittedName>
</protein>
<dbReference type="InParanoid" id="A0A1X2HBI1"/>
<gene>
    <name evidence="1" type="ORF">BCR43DRAFT_491163</name>
</gene>
<comment type="caution">
    <text evidence="1">The sequence shown here is derived from an EMBL/GenBank/DDBJ whole genome shotgun (WGS) entry which is preliminary data.</text>
</comment>